<evidence type="ECO:0000313" key="3">
    <source>
        <dbReference type="Proteomes" id="UP000660680"/>
    </source>
</evidence>
<reference evidence="2" key="1">
    <citation type="journal article" date="2014" name="Int. J. Syst. Evol. Microbiol.">
        <title>Complete genome sequence of Corynebacterium casei LMG S-19264T (=DSM 44701T), isolated from a smear-ripened cheese.</title>
        <authorList>
            <consortium name="US DOE Joint Genome Institute (JGI-PGF)"/>
            <person name="Walter F."/>
            <person name="Albersmeier A."/>
            <person name="Kalinowski J."/>
            <person name="Ruckert C."/>
        </authorList>
    </citation>
    <scope>NUCLEOTIDE SEQUENCE</scope>
    <source>
        <strain evidence="2">JCM 3276</strain>
    </source>
</reference>
<evidence type="ECO:0000313" key="2">
    <source>
        <dbReference type="EMBL" id="GGS49555.1"/>
    </source>
</evidence>
<accession>A0A918GQ82</accession>
<sequence length="171" mass="18235">MHDRTEQVDDLHLVALPSAVGCAEMFVRFSLTEWSLRDLRDLAAETVRALTKAVVSAADPANPGMMTARARLSGGDLVIEIEPPHAVAAPPVPAGARAGVLDIGGGRTMLWAAIALPSGMSASAVPLPRRQRRPSSQTVRGNPPDEPIGADAETMQRILFGLSGRRERDQR</sequence>
<feature type="region of interest" description="Disordered" evidence="1">
    <location>
        <begin position="125"/>
        <end position="154"/>
    </location>
</feature>
<proteinExistence type="predicted"/>
<dbReference type="EMBL" id="BMRB01000005">
    <property type="protein sequence ID" value="GGS49555.1"/>
    <property type="molecule type" value="Genomic_DNA"/>
</dbReference>
<dbReference type="PROSITE" id="PS51257">
    <property type="entry name" value="PROKAR_LIPOPROTEIN"/>
    <property type="match status" value="1"/>
</dbReference>
<reference evidence="2" key="2">
    <citation type="submission" date="2020-09" db="EMBL/GenBank/DDBJ databases">
        <authorList>
            <person name="Sun Q."/>
            <person name="Ohkuma M."/>
        </authorList>
    </citation>
    <scope>NUCLEOTIDE SEQUENCE</scope>
    <source>
        <strain evidence="2">JCM 3276</strain>
    </source>
</reference>
<keyword evidence="3" id="KW-1185">Reference proteome</keyword>
<dbReference type="RefSeq" id="WP_189213101.1">
    <property type="nucleotide sequence ID" value="NZ_BMRB01000005.1"/>
</dbReference>
<organism evidence="2 3">
    <name type="scientific">Actinokineospora fastidiosa</name>
    <dbReference type="NCBI Taxonomy" id="1816"/>
    <lineage>
        <taxon>Bacteria</taxon>
        <taxon>Bacillati</taxon>
        <taxon>Actinomycetota</taxon>
        <taxon>Actinomycetes</taxon>
        <taxon>Pseudonocardiales</taxon>
        <taxon>Pseudonocardiaceae</taxon>
        <taxon>Actinokineospora</taxon>
    </lineage>
</organism>
<gene>
    <name evidence="2" type="ORF">GCM10010171_50850</name>
</gene>
<evidence type="ECO:0000256" key="1">
    <source>
        <dbReference type="SAM" id="MobiDB-lite"/>
    </source>
</evidence>
<comment type="caution">
    <text evidence="2">The sequence shown here is derived from an EMBL/GenBank/DDBJ whole genome shotgun (WGS) entry which is preliminary data.</text>
</comment>
<protein>
    <submittedName>
        <fullName evidence="2">Uncharacterized protein</fullName>
    </submittedName>
</protein>
<dbReference type="Proteomes" id="UP000660680">
    <property type="component" value="Unassembled WGS sequence"/>
</dbReference>
<name>A0A918GQ82_9PSEU</name>
<dbReference type="AlphaFoldDB" id="A0A918GQ82"/>